<evidence type="ECO:0000256" key="10">
    <source>
        <dbReference type="ARBA" id="ARBA00022448"/>
    </source>
</evidence>
<organism evidence="43 44">
    <name type="scientific">Parthenolecanium corni</name>
    <dbReference type="NCBI Taxonomy" id="536013"/>
    <lineage>
        <taxon>Eukaryota</taxon>
        <taxon>Metazoa</taxon>
        <taxon>Ecdysozoa</taxon>
        <taxon>Arthropoda</taxon>
        <taxon>Hexapoda</taxon>
        <taxon>Insecta</taxon>
        <taxon>Pterygota</taxon>
        <taxon>Neoptera</taxon>
        <taxon>Paraneoptera</taxon>
        <taxon>Hemiptera</taxon>
        <taxon>Sternorrhyncha</taxon>
        <taxon>Coccoidea</taxon>
        <taxon>Coccidae</taxon>
        <taxon>Parthenolecanium</taxon>
    </lineage>
</organism>
<sequence>MDTFPRARLRKVLGIRRSSFLYAFYIFFYATYLITGGFMFAAFEAPVERAIRLNVAQKRDIFLLKHTCVSNVELEELIQEIVRASDRGVSAVNNVSGEPNWSFGQSLFFASTVVTTIGYGHVTPLSKEGKIFCILYALLGIPLTLVLLTAMVERLMIPSTLFLQFLNSRLGHLYAPFNIRLLHFAIVLIILVTLFILLPAFIFANIEPDWDYLDSLYYCFISLTTVGLGDYIPGDAPNQKYRPLYKVVTTGYLLIGLVFMMLTLTIFYDIPQLNVGMLFMLRTDEKTTDPEKVRLKAPGSLGPKYTPCHSNEFISEKTETPSSGDCTPVHSQS</sequence>
<dbReference type="GO" id="GO:0030322">
    <property type="term" value="P:stabilization of membrane potential"/>
    <property type="evidence" value="ECO:0007669"/>
    <property type="project" value="TreeGrafter"/>
</dbReference>
<evidence type="ECO:0000256" key="2">
    <source>
        <dbReference type="ARBA" id="ARBA00004172"/>
    </source>
</evidence>
<evidence type="ECO:0000256" key="32">
    <source>
        <dbReference type="ARBA" id="ARBA00036683"/>
    </source>
</evidence>
<feature type="transmembrane region" description="Helical" evidence="41">
    <location>
        <begin position="215"/>
        <end position="232"/>
    </location>
</feature>
<feature type="domain" description="Potassium channel" evidence="42">
    <location>
        <begin position="99"/>
        <end position="155"/>
    </location>
</feature>
<comment type="catalytic activity">
    <reaction evidence="30">
        <text>K(+)(in) = K(+)(out)</text>
        <dbReference type="Rhea" id="RHEA:29463"/>
        <dbReference type="ChEBI" id="CHEBI:29103"/>
    </reaction>
</comment>
<dbReference type="SUPFAM" id="SSF81324">
    <property type="entry name" value="Voltage-gated potassium channels"/>
    <property type="match status" value="2"/>
</dbReference>
<evidence type="ECO:0000256" key="26">
    <source>
        <dbReference type="ARBA" id="ARBA00023303"/>
    </source>
</evidence>
<dbReference type="PANTHER" id="PTHR11003:SF249">
    <property type="entry name" value="TWO PORE POTASSIUM CHANNEL PROTEIN SUP-9"/>
    <property type="match status" value="1"/>
</dbReference>
<evidence type="ECO:0000256" key="40">
    <source>
        <dbReference type="SAM" id="MobiDB-lite"/>
    </source>
</evidence>
<dbReference type="PRINTS" id="PR01333">
    <property type="entry name" value="2POREKCHANEL"/>
</dbReference>
<evidence type="ECO:0000256" key="15">
    <source>
        <dbReference type="ARBA" id="ARBA00022753"/>
    </source>
</evidence>
<evidence type="ECO:0000256" key="30">
    <source>
        <dbReference type="ARBA" id="ARBA00034430"/>
    </source>
</evidence>
<gene>
    <name evidence="43" type="ORF">V9T40_007233</name>
</gene>
<comment type="subcellular location">
    <subcellularLocation>
        <location evidence="3">Apical cell membrane</location>
    </subcellularLocation>
    <subcellularLocation>
        <location evidence="7">Cell membrane</location>
        <topology evidence="7">Multi-pass membrane protein</topology>
    </subcellularLocation>
    <subcellularLocation>
        <location evidence="4">Cell projection</location>
        <location evidence="4">Dendrite</location>
    </subcellularLocation>
    <subcellularLocation>
        <location evidence="6">Cytoplasmic vesicle</location>
    </subcellularLocation>
    <subcellularLocation>
        <location evidence="5">Perikaryon</location>
    </subcellularLocation>
    <subcellularLocation>
        <location evidence="2">Recycling endosome</location>
    </subcellularLocation>
    <subcellularLocation>
        <location evidence="29">Synaptic cell membrane</location>
    </subcellularLocation>
</comment>
<evidence type="ECO:0000256" key="23">
    <source>
        <dbReference type="ARBA" id="ARBA00023157"/>
    </source>
</evidence>
<dbReference type="InterPro" id="IPR003092">
    <property type="entry name" value="2pore_dom_K_chnl_TASK"/>
</dbReference>
<evidence type="ECO:0000313" key="44">
    <source>
        <dbReference type="Proteomes" id="UP001367676"/>
    </source>
</evidence>
<evidence type="ECO:0000256" key="5">
    <source>
        <dbReference type="ARBA" id="ARBA00004484"/>
    </source>
</evidence>
<keyword evidence="18 37" id="KW-0630">Potassium</keyword>
<evidence type="ECO:0000256" key="28">
    <source>
        <dbReference type="ARBA" id="ARBA00024167"/>
    </source>
</evidence>
<feature type="transmembrane region" description="Helical" evidence="41">
    <location>
        <begin position="20"/>
        <end position="43"/>
    </location>
</feature>
<comment type="catalytic activity">
    <reaction evidence="1">
        <text>NH4(+)(in) = NH4(+)(out)</text>
        <dbReference type="Rhea" id="RHEA:28747"/>
        <dbReference type="ChEBI" id="CHEBI:28938"/>
    </reaction>
</comment>
<evidence type="ECO:0000256" key="9">
    <source>
        <dbReference type="ARBA" id="ARBA00016212"/>
    </source>
</evidence>
<keyword evidence="14 39" id="KW-0812">Transmembrane</keyword>
<evidence type="ECO:0000256" key="3">
    <source>
        <dbReference type="ARBA" id="ARBA00004221"/>
    </source>
</evidence>
<keyword evidence="11" id="KW-1003">Cell membrane</keyword>
<evidence type="ECO:0000256" key="22">
    <source>
        <dbReference type="ARBA" id="ARBA00023136"/>
    </source>
</evidence>
<dbReference type="InterPro" id="IPR013099">
    <property type="entry name" value="K_chnl_dom"/>
</dbReference>
<dbReference type="InterPro" id="IPR003280">
    <property type="entry name" value="2pore_dom_K_chnl"/>
</dbReference>
<evidence type="ECO:0000256" key="17">
    <source>
        <dbReference type="ARBA" id="ARBA00022843"/>
    </source>
</evidence>
<accession>A0AAN9YBW0</accession>
<dbReference type="GO" id="GO:0097060">
    <property type="term" value="C:synaptic membrane"/>
    <property type="evidence" value="ECO:0007669"/>
    <property type="project" value="UniProtKB-SubCell"/>
</dbReference>
<evidence type="ECO:0000256" key="12">
    <source>
        <dbReference type="ARBA" id="ARBA00022499"/>
    </source>
</evidence>
<keyword evidence="23" id="KW-1015">Disulfide bond</keyword>
<keyword evidence="27" id="KW-0968">Cytoplasmic vesicle</keyword>
<feature type="glycosylation site" description="N-linked (GlcNAc...) asparagine" evidence="38">
    <location>
        <position position="94"/>
    </location>
</feature>
<dbReference type="Proteomes" id="UP001367676">
    <property type="component" value="Unassembled WGS sequence"/>
</dbReference>
<comment type="similarity">
    <text evidence="8 39">Belongs to the two pore domain potassium channel (TC 1.A.1.8) family.</text>
</comment>
<dbReference type="PRINTS" id="PR01096">
    <property type="entry name" value="TWIK1CHANNEL"/>
</dbReference>
<evidence type="ECO:0000256" key="24">
    <source>
        <dbReference type="ARBA" id="ARBA00023180"/>
    </source>
</evidence>
<feature type="compositionally biased region" description="Polar residues" evidence="40">
    <location>
        <begin position="320"/>
        <end position="333"/>
    </location>
</feature>
<evidence type="ECO:0000256" key="18">
    <source>
        <dbReference type="ARBA" id="ARBA00022958"/>
    </source>
</evidence>
<keyword evidence="21 37" id="KW-0406">Ion transport</keyword>
<reference evidence="43 44" key="1">
    <citation type="submission" date="2024-03" db="EMBL/GenBank/DDBJ databases">
        <title>Adaptation during the transition from Ophiocordyceps entomopathogen to insect associate is accompanied by gene loss and intensified selection.</title>
        <authorList>
            <person name="Ward C.M."/>
            <person name="Onetto C.A."/>
            <person name="Borneman A.R."/>
        </authorList>
    </citation>
    <scope>NUCLEOTIDE SEQUENCE [LARGE SCALE GENOMIC DNA]</scope>
    <source>
        <strain evidence="43">AWRI1</strain>
        <tissue evidence="43">Single Adult Female</tissue>
    </source>
</reference>
<dbReference type="AlphaFoldDB" id="A0AAN9YBW0"/>
<proteinExistence type="inferred from homology"/>
<feature type="region of interest" description="Disordered" evidence="40">
    <location>
        <begin position="306"/>
        <end position="333"/>
    </location>
</feature>
<evidence type="ECO:0000256" key="7">
    <source>
        <dbReference type="ARBA" id="ARBA00004651"/>
    </source>
</evidence>
<evidence type="ECO:0000313" key="43">
    <source>
        <dbReference type="EMBL" id="KAK7605375.1"/>
    </source>
</evidence>
<keyword evidence="16 37" id="KW-0631">Potassium channel</keyword>
<feature type="transmembrane region" description="Helical" evidence="41">
    <location>
        <begin position="177"/>
        <end position="203"/>
    </location>
</feature>
<comment type="subunit">
    <text evidence="36">Homodimer; disulfide-linked. Heterodimer with KCNK2; disulfide-linked. In astrocytes, forms mostly heterodimeric potassium channels with KCNK2, with only a minor proportion of functional channels containing homodimeric KCNK1. Interacts with KCNK3 and KCNK9, forming functional heterodimeric channels. Interacts with GNG4. Identified in a complex with PSD and ARF6; interacts only with PSD that is bound to ARF6. Interacts with UBE2I.</text>
</comment>
<keyword evidence="13 37" id="KW-0633">Potassium transport</keyword>
<keyword evidence="17" id="KW-0832">Ubl conjugation</keyword>
<keyword evidence="24" id="KW-0325">Glycoprotein</keyword>
<keyword evidence="15" id="KW-0967">Endosome</keyword>
<keyword evidence="26 39" id="KW-0407">Ion channel</keyword>
<evidence type="ECO:0000256" key="35">
    <source>
        <dbReference type="ARBA" id="ARBA00044691"/>
    </source>
</evidence>
<evidence type="ECO:0000256" key="25">
    <source>
        <dbReference type="ARBA" id="ARBA00023273"/>
    </source>
</evidence>
<evidence type="ECO:0000256" key="19">
    <source>
        <dbReference type="ARBA" id="ARBA00022989"/>
    </source>
</evidence>
<dbReference type="Pfam" id="PF07885">
    <property type="entry name" value="Ion_trans_2"/>
    <property type="match status" value="2"/>
</dbReference>
<feature type="transmembrane region" description="Helical" evidence="41">
    <location>
        <begin position="134"/>
        <end position="157"/>
    </location>
</feature>
<evidence type="ECO:0000256" key="13">
    <source>
        <dbReference type="ARBA" id="ARBA00022538"/>
    </source>
</evidence>
<comment type="catalytic activity">
    <reaction evidence="32">
        <text>L-glutamate(out) = L-glutamate(in)</text>
        <dbReference type="Rhea" id="RHEA:66336"/>
        <dbReference type="ChEBI" id="CHEBI:29985"/>
    </reaction>
</comment>
<comment type="catalytic activity">
    <reaction evidence="28">
        <text>chloride(in) = chloride(out)</text>
        <dbReference type="Rhea" id="RHEA:29823"/>
        <dbReference type="ChEBI" id="CHEBI:17996"/>
    </reaction>
</comment>
<keyword evidence="12" id="KW-1017">Isopeptide bond</keyword>
<comment type="catalytic activity">
    <reaction evidence="35">
        <text>Cs(+)(in) = Cs(+)(out)</text>
        <dbReference type="Rhea" id="RHEA:78555"/>
        <dbReference type="ChEBI" id="CHEBI:49547"/>
    </reaction>
</comment>
<comment type="catalytic activity">
    <reaction evidence="31">
        <text>Na(+)(in) = Na(+)(out)</text>
        <dbReference type="Rhea" id="RHEA:34963"/>
        <dbReference type="ChEBI" id="CHEBI:29101"/>
    </reaction>
</comment>
<evidence type="ECO:0000256" key="31">
    <source>
        <dbReference type="ARBA" id="ARBA00036239"/>
    </source>
</evidence>
<dbReference type="EMBL" id="JBBCAQ010000002">
    <property type="protein sequence ID" value="KAK7605375.1"/>
    <property type="molecule type" value="Genomic_DNA"/>
</dbReference>
<evidence type="ECO:0000256" key="4">
    <source>
        <dbReference type="ARBA" id="ARBA00004279"/>
    </source>
</evidence>
<dbReference type="PIRSF" id="PIRSF038061">
    <property type="entry name" value="K_channel_subfamily_K_type"/>
    <property type="match status" value="1"/>
</dbReference>
<evidence type="ECO:0000256" key="37">
    <source>
        <dbReference type="PIRNR" id="PIRNR038061"/>
    </source>
</evidence>
<comment type="catalytic activity">
    <reaction evidence="33">
        <text>Li(+)(in) = Li(+)(out)</text>
        <dbReference type="Rhea" id="RHEA:78551"/>
        <dbReference type="ChEBI" id="CHEBI:49713"/>
    </reaction>
</comment>
<dbReference type="InterPro" id="IPR005408">
    <property type="entry name" value="2pore_dom_K_chnl_TWIK"/>
</dbReference>
<dbReference type="GO" id="GO:0043204">
    <property type="term" value="C:perikaryon"/>
    <property type="evidence" value="ECO:0007669"/>
    <property type="project" value="UniProtKB-SubCell"/>
</dbReference>
<evidence type="ECO:0000256" key="41">
    <source>
        <dbReference type="SAM" id="Phobius"/>
    </source>
</evidence>
<evidence type="ECO:0000256" key="29">
    <source>
        <dbReference type="ARBA" id="ARBA00034109"/>
    </source>
</evidence>
<name>A0AAN9YBW0_9HEMI</name>
<evidence type="ECO:0000259" key="42">
    <source>
        <dbReference type="Pfam" id="PF07885"/>
    </source>
</evidence>
<evidence type="ECO:0000256" key="1">
    <source>
        <dbReference type="ARBA" id="ARBA00000309"/>
    </source>
</evidence>
<feature type="transmembrane region" description="Helical" evidence="41">
    <location>
        <begin position="252"/>
        <end position="270"/>
    </location>
</feature>
<dbReference type="GO" id="GO:0030425">
    <property type="term" value="C:dendrite"/>
    <property type="evidence" value="ECO:0007669"/>
    <property type="project" value="UniProtKB-SubCell"/>
</dbReference>
<comment type="catalytic activity">
    <reaction evidence="34">
        <text>Rb(+)(in) = Rb(+)(out)</text>
        <dbReference type="Rhea" id="RHEA:78547"/>
        <dbReference type="ChEBI" id="CHEBI:49847"/>
    </reaction>
</comment>
<protein>
    <recommendedName>
        <fullName evidence="9">Potassium channel subfamily K member 1</fullName>
    </recommendedName>
</protein>
<evidence type="ECO:0000256" key="21">
    <source>
        <dbReference type="ARBA" id="ARBA00023065"/>
    </source>
</evidence>
<dbReference type="Gene3D" id="1.10.287.70">
    <property type="match status" value="1"/>
</dbReference>
<evidence type="ECO:0000256" key="14">
    <source>
        <dbReference type="ARBA" id="ARBA00022692"/>
    </source>
</evidence>
<keyword evidence="44" id="KW-1185">Reference proteome</keyword>
<keyword evidence="19 41" id="KW-1133">Transmembrane helix</keyword>
<evidence type="ECO:0000256" key="34">
    <source>
        <dbReference type="ARBA" id="ARBA00044657"/>
    </source>
</evidence>
<evidence type="ECO:0000256" key="16">
    <source>
        <dbReference type="ARBA" id="ARBA00022826"/>
    </source>
</evidence>
<dbReference type="InterPro" id="IPR001779">
    <property type="entry name" value="2pore_dom_K_chnl_TWIK1"/>
</dbReference>
<evidence type="ECO:0000256" key="39">
    <source>
        <dbReference type="RuleBase" id="RU003857"/>
    </source>
</evidence>
<keyword evidence="20" id="KW-0770">Synapse</keyword>
<dbReference type="GO" id="GO:0016324">
    <property type="term" value="C:apical plasma membrane"/>
    <property type="evidence" value="ECO:0007669"/>
    <property type="project" value="UniProtKB-SubCell"/>
</dbReference>
<evidence type="ECO:0000256" key="8">
    <source>
        <dbReference type="ARBA" id="ARBA00006666"/>
    </source>
</evidence>
<feature type="domain" description="Potassium channel" evidence="42">
    <location>
        <begin position="192"/>
        <end position="269"/>
    </location>
</feature>
<feature type="transmembrane region" description="Helical" evidence="41">
    <location>
        <begin position="103"/>
        <end position="122"/>
    </location>
</feature>
<keyword evidence="22 37" id="KW-0472">Membrane</keyword>
<evidence type="ECO:0000256" key="6">
    <source>
        <dbReference type="ARBA" id="ARBA00004541"/>
    </source>
</evidence>
<dbReference type="GO" id="GO:0055037">
    <property type="term" value="C:recycling endosome"/>
    <property type="evidence" value="ECO:0007669"/>
    <property type="project" value="UniProtKB-SubCell"/>
</dbReference>
<evidence type="ECO:0000256" key="27">
    <source>
        <dbReference type="ARBA" id="ARBA00023329"/>
    </source>
</evidence>
<evidence type="ECO:0000256" key="38">
    <source>
        <dbReference type="PIRSR" id="PIRSR038061-1"/>
    </source>
</evidence>
<dbReference type="PANTHER" id="PTHR11003">
    <property type="entry name" value="POTASSIUM CHANNEL, SUBFAMILY K"/>
    <property type="match status" value="1"/>
</dbReference>
<comment type="caution">
    <text evidence="43">The sequence shown here is derived from an EMBL/GenBank/DDBJ whole genome shotgun (WGS) entry which is preliminary data.</text>
</comment>
<keyword evidence="25" id="KW-0966">Cell projection</keyword>
<evidence type="ECO:0000256" key="33">
    <source>
        <dbReference type="ARBA" id="ARBA00044635"/>
    </source>
</evidence>
<dbReference type="GO" id="GO:0022841">
    <property type="term" value="F:potassium ion leak channel activity"/>
    <property type="evidence" value="ECO:0007669"/>
    <property type="project" value="TreeGrafter"/>
</dbReference>
<evidence type="ECO:0000256" key="11">
    <source>
        <dbReference type="ARBA" id="ARBA00022475"/>
    </source>
</evidence>
<evidence type="ECO:0000256" key="36">
    <source>
        <dbReference type="ARBA" id="ARBA00046361"/>
    </source>
</evidence>
<evidence type="ECO:0000256" key="20">
    <source>
        <dbReference type="ARBA" id="ARBA00023018"/>
    </source>
</evidence>
<dbReference type="PRINTS" id="PR01586">
    <property type="entry name" value="TWIKCHANNEL"/>
</dbReference>
<dbReference type="GO" id="GO:0015271">
    <property type="term" value="F:outward rectifier potassium channel activity"/>
    <property type="evidence" value="ECO:0007669"/>
    <property type="project" value="TreeGrafter"/>
</dbReference>
<keyword evidence="10 37" id="KW-0813">Transport</keyword>